<keyword evidence="1" id="KW-0802">TPR repeat</keyword>
<keyword evidence="3" id="KW-0812">Transmembrane</keyword>
<accession>A0AAW5N5E6</accession>
<dbReference type="SMART" id="SM00028">
    <property type="entry name" value="TPR"/>
    <property type="match status" value="3"/>
</dbReference>
<dbReference type="Gene3D" id="1.25.40.10">
    <property type="entry name" value="Tetratricopeptide repeat domain"/>
    <property type="match status" value="1"/>
</dbReference>
<dbReference type="SUPFAM" id="SSF48452">
    <property type="entry name" value="TPR-like"/>
    <property type="match status" value="1"/>
</dbReference>
<organism evidence="4 5">
    <name type="scientific">Phocaeicola barnesiae</name>
    <dbReference type="NCBI Taxonomy" id="376804"/>
    <lineage>
        <taxon>Bacteria</taxon>
        <taxon>Pseudomonadati</taxon>
        <taxon>Bacteroidota</taxon>
        <taxon>Bacteroidia</taxon>
        <taxon>Bacteroidales</taxon>
        <taxon>Bacteroidaceae</taxon>
        <taxon>Phocaeicola</taxon>
    </lineage>
</organism>
<dbReference type="InterPro" id="IPR011990">
    <property type="entry name" value="TPR-like_helical_dom_sf"/>
</dbReference>
<feature type="coiled-coil region" evidence="2">
    <location>
        <begin position="397"/>
        <end position="527"/>
    </location>
</feature>
<name>A0AAW5N5E6_9BACT</name>
<reference evidence="4 5" key="1">
    <citation type="submission" date="2022-08" db="EMBL/GenBank/DDBJ databases">
        <authorList>
            <person name="Zeman M."/>
            <person name="Kubasova T."/>
        </authorList>
    </citation>
    <scope>NUCLEOTIDE SEQUENCE [LARGE SCALE GENOMIC DNA]</scope>
    <source>
        <strain evidence="4 5">ET62</strain>
    </source>
</reference>
<evidence type="ECO:0000256" key="2">
    <source>
        <dbReference type="SAM" id="Coils"/>
    </source>
</evidence>
<dbReference type="InterPro" id="IPR019734">
    <property type="entry name" value="TPR_rpt"/>
</dbReference>
<dbReference type="Proteomes" id="UP001204579">
    <property type="component" value="Unassembled WGS sequence"/>
</dbReference>
<feature type="repeat" description="TPR" evidence="1">
    <location>
        <begin position="105"/>
        <end position="138"/>
    </location>
</feature>
<dbReference type="PROSITE" id="PS51257">
    <property type="entry name" value="PROKAR_LIPOPROTEIN"/>
    <property type="match status" value="1"/>
</dbReference>
<feature type="transmembrane region" description="Helical" evidence="3">
    <location>
        <begin position="363"/>
        <end position="387"/>
    </location>
</feature>
<evidence type="ECO:0000313" key="4">
    <source>
        <dbReference type="EMBL" id="MCR8873292.1"/>
    </source>
</evidence>
<dbReference type="PROSITE" id="PS50005">
    <property type="entry name" value="TPR"/>
    <property type="match status" value="1"/>
</dbReference>
<keyword evidence="5" id="KW-1185">Reference proteome</keyword>
<dbReference type="RefSeq" id="WP_258335508.1">
    <property type="nucleotide sequence ID" value="NZ_JANRHJ010000004.1"/>
</dbReference>
<protein>
    <recommendedName>
        <fullName evidence="6">Tetratricopeptide repeat protein</fullName>
    </recommendedName>
</protein>
<dbReference type="EMBL" id="JANRHJ010000004">
    <property type="protein sequence ID" value="MCR8873292.1"/>
    <property type="molecule type" value="Genomic_DNA"/>
</dbReference>
<comment type="caution">
    <text evidence="4">The sequence shown here is derived from an EMBL/GenBank/DDBJ whole genome shotgun (WGS) entry which is preliminary data.</text>
</comment>
<keyword evidence="3" id="KW-0472">Membrane</keyword>
<keyword evidence="3" id="KW-1133">Transmembrane helix</keyword>
<evidence type="ECO:0000313" key="5">
    <source>
        <dbReference type="Proteomes" id="UP001204579"/>
    </source>
</evidence>
<evidence type="ECO:0000256" key="1">
    <source>
        <dbReference type="PROSITE-ProRule" id="PRU00339"/>
    </source>
</evidence>
<sequence>MKYIYVPLLFLSVLFAGLSCQRAEKSYPPAMQRAISLLSARPDSALYYLSQLDSQMADEPEETRMYHALLTLRAEDKLYVRQTSDSLIKSIVIYYNKQGDATKQLEAYYMLGRIYRDLDEPLEALKAFQEAADLGEKTQQYDLLGRVYEQKMYVFSYQNLLAEASEMANKSYDYYCMQKDTIGITYALRNKARLYSKINQKDSMEICYQKAVRIAFNAKDTLTAYSILRELAAILADLHRYDDSEKALAYIPEKSKKENATTLYNIARIYLYRQQEDSAKYYLLKALQAKYNKNIYLQKSIYRQLADLNSSQNNSSAFQYERLAALCSDSIQKINQAESLKKYNYQKAKNENQKLQLENTRKWRLILALTTGGIILMLLLIISCQYIKKIKRDFSKQKEQESRIHQLMQNKQTLLAEKQEKLMLLQQQLKQAESSNKELVLEIQQQKDALELQEQKIRQTINNREIQISELQQLVENGKNTLAENREKINELQHLLQQANLSKQQLIQTLKQQKEIAELQKYKIQQEITEREIQMADLIQSSIVHFFANPGYDFNKRVTEDKWEELRIAINKVSYNFDGRLRQMYPKISKDDLRLCYLVKTNISPKAIAVIFNCSPQSVTSKRTRLYEKIFKKKGNTKDFDGFIADL</sequence>
<gene>
    <name evidence="4" type="ORF">NW209_04540</name>
</gene>
<keyword evidence="2" id="KW-0175">Coiled coil</keyword>
<dbReference type="AlphaFoldDB" id="A0AAW5N5E6"/>
<evidence type="ECO:0000256" key="3">
    <source>
        <dbReference type="SAM" id="Phobius"/>
    </source>
</evidence>
<dbReference type="Pfam" id="PF13181">
    <property type="entry name" value="TPR_8"/>
    <property type="match status" value="2"/>
</dbReference>
<evidence type="ECO:0008006" key="6">
    <source>
        <dbReference type="Google" id="ProtNLM"/>
    </source>
</evidence>
<proteinExistence type="predicted"/>